<dbReference type="InterPro" id="IPR011049">
    <property type="entry name" value="Serralysin-like_metalloprot_C"/>
</dbReference>
<dbReference type="InterPro" id="IPR018511">
    <property type="entry name" value="Hemolysin-typ_Ca-bd_CS"/>
</dbReference>
<dbReference type="PROSITE" id="PS00330">
    <property type="entry name" value="HEMOLYSIN_CALCIUM"/>
    <property type="match status" value="2"/>
</dbReference>
<dbReference type="PANTHER" id="PTHR38340">
    <property type="entry name" value="S-LAYER PROTEIN"/>
    <property type="match status" value="1"/>
</dbReference>
<dbReference type="InterPro" id="IPR001343">
    <property type="entry name" value="Hemolysn_Ca-bd"/>
</dbReference>
<evidence type="ECO:0000313" key="5">
    <source>
        <dbReference type="Proteomes" id="UP000188879"/>
    </source>
</evidence>
<gene>
    <name evidence="4" type="ORF">BKE38_07565</name>
</gene>
<dbReference type="GO" id="GO:0005576">
    <property type="term" value="C:extracellular region"/>
    <property type="evidence" value="ECO:0007669"/>
    <property type="project" value="UniProtKB-SubCell"/>
</dbReference>
<dbReference type="EMBL" id="MLCO01000060">
    <property type="protein sequence ID" value="ONG55951.1"/>
    <property type="molecule type" value="Genomic_DNA"/>
</dbReference>
<feature type="compositionally biased region" description="Basic and acidic residues" evidence="3">
    <location>
        <begin position="97"/>
        <end position="106"/>
    </location>
</feature>
<dbReference type="InterPro" id="IPR050557">
    <property type="entry name" value="RTX_toxin/Mannuronan_C5-epim"/>
</dbReference>
<keyword evidence="5" id="KW-1185">Reference proteome</keyword>
<dbReference type="Pfam" id="PF00353">
    <property type="entry name" value="HemolysinCabind"/>
    <property type="match status" value="6"/>
</dbReference>
<dbReference type="PRINTS" id="PR00313">
    <property type="entry name" value="CABNDNGRPT"/>
</dbReference>
<reference evidence="4 5" key="1">
    <citation type="submission" date="2016-10" db="EMBL/GenBank/DDBJ databases">
        <title>Draft Genome sequence of Roseomonas sp. strain M3.</title>
        <authorList>
            <person name="Subhash Y."/>
            <person name="Lee S."/>
        </authorList>
    </citation>
    <scope>NUCLEOTIDE SEQUENCE [LARGE SCALE GENOMIC DNA]</scope>
    <source>
        <strain evidence="4 5">M3</strain>
    </source>
</reference>
<evidence type="ECO:0000313" key="4">
    <source>
        <dbReference type="EMBL" id="ONG55951.1"/>
    </source>
</evidence>
<evidence type="ECO:0000256" key="2">
    <source>
        <dbReference type="ARBA" id="ARBA00022525"/>
    </source>
</evidence>
<accession>A0A1V2H570</accession>
<feature type="region of interest" description="Disordered" evidence="3">
    <location>
        <begin position="94"/>
        <end position="116"/>
    </location>
</feature>
<dbReference type="Proteomes" id="UP000188879">
    <property type="component" value="Unassembled WGS sequence"/>
</dbReference>
<organism evidence="4 5">
    <name type="scientific">Teichococcus deserti</name>
    <dbReference type="NCBI Taxonomy" id="1817963"/>
    <lineage>
        <taxon>Bacteria</taxon>
        <taxon>Pseudomonadati</taxon>
        <taxon>Pseudomonadota</taxon>
        <taxon>Alphaproteobacteria</taxon>
        <taxon>Acetobacterales</taxon>
        <taxon>Roseomonadaceae</taxon>
        <taxon>Roseomonas</taxon>
    </lineage>
</organism>
<proteinExistence type="predicted"/>
<evidence type="ECO:0000256" key="1">
    <source>
        <dbReference type="ARBA" id="ARBA00004613"/>
    </source>
</evidence>
<dbReference type="Gene3D" id="2.150.10.10">
    <property type="entry name" value="Serralysin-like metalloprotease, C-terminal"/>
    <property type="match status" value="4"/>
</dbReference>
<name>A0A1V2H570_9PROT</name>
<comment type="caution">
    <text evidence="4">The sequence shown here is derived from an EMBL/GenBank/DDBJ whole genome shotgun (WGS) entry which is preliminary data.</text>
</comment>
<dbReference type="OrthoDB" id="7234196at2"/>
<evidence type="ECO:0000256" key="3">
    <source>
        <dbReference type="SAM" id="MobiDB-lite"/>
    </source>
</evidence>
<feature type="region of interest" description="Disordered" evidence="3">
    <location>
        <begin position="198"/>
        <end position="226"/>
    </location>
</feature>
<protein>
    <submittedName>
        <fullName evidence="4">Calcium-binding protein</fullName>
    </submittedName>
</protein>
<sequence length="474" mass="47614">MGGLHFSFTAGGHVHNVTFGGENPDTLGGTDGAEFTWGLGGDDRIGGGGMDDILHGGAGADLVSGNMGDDEVEGGDGDDILYGGAGADTLRGGAGNDHLDEGEGHSTVDGGMGDDTLVGGGGPDAFMIGRTSGHDVIKDFTAGPGMFDHLAVMDGLQWTDLAFADTADGVQVSWDGGSVLLEGVSKADLAQDDLMFGDAADLPPGLREPGGPADEAPTPSVAGPEVSGEAQAGAVFDVLADHLFDGRTLSFDIEGNAILRGTDGHDALAGSSESDTVFGLAGDDTISGLAGDDHLQGGDGNDTMAGGDGMDRLMGEAGDDRLSGGAESDELMGGDGDDYLDEGAAHGMLNGGMGDDTLVGGTGADAFMVSMDSGHDVVLDFEATGDAQGAFDHIAFMEGIQPADVVVRDTAEGALVGWGMEADGTFAGSILLEGVSKDDLRQSDFMFAEVPGFVEGIGDFGSWYVFPESGGPIA</sequence>
<comment type="subcellular location">
    <subcellularLocation>
        <location evidence="1">Secreted</location>
    </subcellularLocation>
</comment>
<keyword evidence="2" id="KW-0964">Secreted</keyword>
<dbReference type="PANTHER" id="PTHR38340:SF1">
    <property type="entry name" value="S-LAYER PROTEIN"/>
    <property type="match status" value="1"/>
</dbReference>
<dbReference type="AlphaFoldDB" id="A0A1V2H570"/>
<dbReference type="SUPFAM" id="SSF51120">
    <property type="entry name" value="beta-Roll"/>
    <property type="match status" value="3"/>
</dbReference>
<dbReference type="GO" id="GO:0005509">
    <property type="term" value="F:calcium ion binding"/>
    <property type="evidence" value="ECO:0007669"/>
    <property type="project" value="InterPro"/>
</dbReference>